<feature type="transmembrane region" description="Helical" evidence="1">
    <location>
        <begin position="6"/>
        <end position="25"/>
    </location>
</feature>
<keyword evidence="3" id="KW-1185">Reference proteome</keyword>
<dbReference type="AlphaFoldDB" id="A0A923SMH8"/>
<dbReference type="EMBL" id="JACRVF010000001">
    <property type="protein sequence ID" value="MBC5992215.1"/>
    <property type="molecule type" value="Genomic_DNA"/>
</dbReference>
<dbReference type="InterPro" id="IPR021279">
    <property type="entry name" value="DUF2721"/>
</dbReference>
<dbReference type="Proteomes" id="UP000603640">
    <property type="component" value="Unassembled WGS sequence"/>
</dbReference>
<keyword evidence="1" id="KW-0472">Membrane</keyword>
<comment type="caution">
    <text evidence="2">The sequence shown here is derived from an EMBL/GenBank/DDBJ whole genome shotgun (WGS) entry which is preliminary data.</text>
</comment>
<dbReference type="Pfam" id="PF11026">
    <property type="entry name" value="DUF2721"/>
    <property type="match status" value="1"/>
</dbReference>
<accession>A0A923SMH8</accession>
<sequence length="167" mass="18601">MPTLSDLSAMITPVVLILAAGQLILTTSQRLARSVERARKLSEQFEELVLKKDQKDTSLKRKLLYRLLIRATNRSRKLQQVMSLLYIALSVFVATSLTIGLLEVFGVLVIWVPVALGLGGAGLLFYATVLLIAETRIALGAIDIEMNYLVENYREELPEPEQSEAKD</sequence>
<name>A0A923SMH8_9BACT</name>
<reference evidence="2" key="1">
    <citation type="submission" date="2020-08" db="EMBL/GenBank/DDBJ databases">
        <title>Pontibacter sp. SD6 16S ribosomal RNA gene Genome sequencing and assembly.</title>
        <authorList>
            <person name="Kang M."/>
        </authorList>
    </citation>
    <scope>NUCLEOTIDE SEQUENCE</scope>
    <source>
        <strain evidence="2">SD6</strain>
    </source>
</reference>
<dbReference type="RefSeq" id="WP_187066170.1">
    <property type="nucleotide sequence ID" value="NZ_JACRVF010000001.1"/>
</dbReference>
<evidence type="ECO:0000313" key="2">
    <source>
        <dbReference type="EMBL" id="MBC5992215.1"/>
    </source>
</evidence>
<evidence type="ECO:0000313" key="3">
    <source>
        <dbReference type="Proteomes" id="UP000603640"/>
    </source>
</evidence>
<keyword evidence="1" id="KW-0812">Transmembrane</keyword>
<protein>
    <submittedName>
        <fullName evidence="2">DUF2721 domain-containing protein</fullName>
    </submittedName>
</protein>
<organism evidence="2 3">
    <name type="scientific">Pontibacter cellulosilyticus</name>
    <dbReference type="NCBI Taxonomy" id="1720253"/>
    <lineage>
        <taxon>Bacteria</taxon>
        <taxon>Pseudomonadati</taxon>
        <taxon>Bacteroidota</taxon>
        <taxon>Cytophagia</taxon>
        <taxon>Cytophagales</taxon>
        <taxon>Hymenobacteraceae</taxon>
        <taxon>Pontibacter</taxon>
    </lineage>
</organism>
<gene>
    <name evidence="2" type="ORF">H8S84_05125</name>
</gene>
<feature type="transmembrane region" description="Helical" evidence="1">
    <location>
        <begin position="108"/>
        <end position="133"/>
    </location>
</feature>
<feature type="transmembrane region" description="Helical" evidence="1">
    <location>
        <begin position="84"/>
        <end position="102"/>
    </location>
</feature>
<evidence type="ECO:0000256" key="1">
    <source>
        <dbReference type="SAM" id="Phobius"/>
    </source>
</evidence>
<keyword evidence="1" id="KW-1133">Transmembrane helix</keyword>
<proteinExistence type="predicted"/>